<accession>A0A381YTG6</accession>
<dbReference type="GO" id="GO:0030313">
    <property type="term" value="C:cell envelope"/>
    <property type="evidence" value="ECO:0007669"/>
    <property type="project" value="UniProtKB-SubCell"/>
</dbReference>
<dbReference type="GO" id="GO:0046872">
    <property type="term" value="F:metal ion binding"/>
    <property type="evidence" value="ECO:0007669"/>
    <property type="project" value="UniProtKB-KW"/>
</dbReference>
<dbReference type="InterPro" id="IPR016047">
    <property type="entry name" value="M23ase_b-sheet_dom"/>
</dbReference>
<dbReference type="Gene3D" id="2.70.70.10">
    <property type="entry name" value="Glucose Permease (Domain IIA)"/>
    <property type="match status" value="1"/>
</dbReference>
<evidence type="ECO:0008006" key="11">
    <source>
        <dbReference type="Google" id="ProtNLM"/>
    </source>
</evidence>
<evidence type="ECO:0000256" key="2">
    <source>
        <dbReference type="ARBA" id="ARBA00004196"/>
    </source>
</evidence>
<evidence type="ECO:0000256" key="6">
    <source>
        <dbReference type="ARBA" id="ARBA00022833"/>
    </source>
</evidence>
<organism evidence="10">
    <name type="scientific">marine metagenome</name>
    <dbReference type="NCBI Taxonomy" id="408172"/>
    <lineage>
        <taxon>unclassified sequences</taxon>
        <taxon>metagenomes</taxon>
        <taxon>ecological metagenomes</taxon>
    </lineage>
</organism>
<keyword evidence="5" id="KW-0378">Hydrolase</keyword>
<dbReference type="EMBL" id="UINC01019008">
    <property type="protein sequence ID" value="SVA80259.1"/>
    <property type="molecule type" value="Genomic_DNA"/>
</dbReference>
<dbReference type="AlphaFoldDB" id="A0A381YTG6"/>
<name>A0A381YTG6_9ZZZZ</name>
<evidence type="ECO:0000256" key="7">
    <source>
        <dbReference type="ARBA" id="ARBA00023049"/>
    </source>
</evidence>
<keyword evidence="7" id="KW-0482">Metalloprotease</keyword>
<dbReference type="PROSITE" id="PS51257">
    <property type="entry name" value="PROKAR_LIPOPROTEIN"/>
    <property type="match status" value="1"/>
</dbReference>
<keyword evidence="6" id="KW-0862">Zinc</keyword>
<comment type="subcellular location">
    <subcellularLocation>
        <location evidence="2">Cell envelope</location>
    </subcellularLocation>
</comment>
<evidence type="ECO:0000259" key="9">
    <source>
        <dbReference type="Pfam" id="PF19425"/>
    </source>
</evidence>
<dbReference type="Pfam" id="PF19425">
    <property type="entry name" value="Csd3_N2"/>
    <property type="match status" value="1"/>
</dbReference>
<comment type="cofactor">
    <cofactor evidence="1">
        <name>Zn(2+)</name>
        <dbReference type="ChEBI" id="CHEBI:29105"/>
    </cofactor>
</comment>
<protein>
    <recommendedName>
        <fullName evidence="11">Peptidase M23 domain-containing protein</fullName>
    </recommendedName>
</protein>
<gene>
    <name evidence="10" type="ORF">METZ01_LOCUS133113</name>
</gene>
<dbReference type="SUPFAM" id="SSF51261">
    <property type="entry name" value="Duplicated hybrid motif"/>
    <property type="match status" value="1"/>
</dbReference>
<sequence>MRLFSYLVVIPTAVLVGSSGCADPDLEPAEAPAHVVDIDLPSESTVKAGTVPRNATFASLLESYGLSNNVVAAVVNQTRSVFDPRRLRAANDYEVVMSTDGNLVRLKYHIDSDSFLRIQRVGESRFQATIIPYVKERAVIAMSGEIDPARSSLVAAIDSAGEEVQLAITMADVLGGEIDFNNDLRIGDSFRVLFERFLREDEYDDYGNVLATEFNNNGRRITATRFTPPGGDPGYYDDEGRSLKRMFLRSPLRFEPRITSRFSRNRMHPILGERRAHLGVDYGAATGTPVIAVANGTVVSAGWSGGSGRMVRLRHTGGYETYYLHLSAFASGMRPGVRVAQGQFIGRVGSTGLATGPHLDYRLKKNGVFLNPLVEHRKMPPGEPVPAEHLSLFRTERERIFGLLVEVPPIPAVLKVAAGAP</sequence>
<evidence type="ECO:0000256" key="4">
    <source>
        <dbReference type="ARBA" id="ARBA00022723"/>
    </source>
</evidence>
<keyword evidence="4" id="KW-0479">Metal-binding</keyword>
<dbReference type="GO" id="GO:0006508">
    <property type="term" value="P:proteolysis"/>
    <property type="evidence" value="ECO:0007669"/>
    <property type="project" value="UniProtKB-KW"/>
</dbReference>
<dbReference type="GO" id="GO:0004222">
    <property type="term" value="F:metalloendopeptidase activity"/>
    <property type="evidence" value="ECO:0007669"/>
    <property type="project" value="TreeGrafter"/>
</dbReference>
<evidence type="ECO:0000256" key="1">
    <source>
        <dbReference type="ARBA" id="ARBA00001947"/>
    </source>
</evidence>
<dbReference type="Pfam" id="PF01551">
    <property type="entry name" value="Peptidase_M23"/>
    <property type="match status" value="1"/>
</dbReference>
<feature type="domain" description="Csd3-like second N-terminal" evidence="9">
    <location>
        <begin position="150"/>
        <end position="263"/>
    </location>
</feature>
<evidence type="ECO:0000256" key="3">
    <source>
        <dbReference type="ARBA" id="ARBA00022670"/>
    </source>
</evidence>
<dbReference type="CDD" id="cd12797">
    <property type="entry name" value="M23_peptidase"/>
    <property type="match status" value="1"/>
</dbReference>
<keyword evidence="3" id="KW-0645">Protease</keyword>
<dbReference type="InterPro" id="IPR045834">
    <property type="entry name" value="Csd3_N2"/>
</dbReference>
<feature type="domain" description="M23ase beta-sheet core" evidence="8">
    <location>
        <begin position="276"/>
        <end position="372"/>
    </location>
</feature>
<dbReference type="Gene3D" id="3.10.450.350">
    <property type="match status" value="2"/>
</dbReference>
<reference evidence="10" key="1">
    <citation type="submission" date="2018-05" db="EMBL/GenBank/DDBJ databases">
        <authorList>
            <person name="Lanie J.A."/>
            <person name="Ng W.-L."/>
            <person name="Kazmierczak K.M."/>
            <person name="Andrzejewski T.M."/>
            <person name="Davidsen T.M."/>
            <person name="Wayne K.J."/>
            <person name="Tettelin H."/>
            <person name="Glass J.I."/>
            <person name="Rusch D."/>
            <person name="Podicherti R."/>
            <person name="Tsui H.-C.T."/>
            <person name="Winkler M.E."/>
        </authorList>
    </citation>
    <scope>NUCLEOTIDE SEQUENCE</scope>
</reference>
<evidence type="ECO:0000313" key="10">
    <source>
        <dbReference type="EMBL" id="SVA80259.1"/>
    </source>
</evidence>
<dbReference type="PANTHER" id="PTHR21666:SF288">
    <property type="entry name" value="CELL DIVISION PROTEIN YTFB"/>
    <property type="match status" value="1"/>
</dbReference>
<dbReference type="InterPro" id="IPR050570">
    <property type="entry name" value="Cell_wall_metabolism_enzyme"/>
</dbReference>
<evidence type="ECO:0000259" key="8">
    <source>
        <dbReference type="Pfam" id="PF01551"/>
    </source>
</evidence>
<dbReference type="InterPro" id="IPR011055">
    <property type="entry name" value="Dup_hybrid_motif"/>
</dbReference>
<dbReference type="PANTHER" id="PTHR21666">
    <property type="entry name" value="PEPTIDASE-RELATED"/>
    <property type="match status" value="1"/>
</dbReference>
<proteinExistence type="predicted"/>
<evidence type="ECO:0000256" key="5">
    <source>
        <dbReference type="ARBA" id="ARBA00022801"/>
    </source>
</evidence>